<reference evidence="1" key="1">
    <citation type="journal article" date="2015" name="Nature">
        <title>Complex archaea that bridge the gap between prokaryotes and eukaryotes.</title>
        <authorList>
            <person name="Spang A."/>
            <person name="Saw J.H."/>
            <person name="Jorgensen S.L."/>
            <person name="Zaremba-Niedzwiedzka K."/>
            <person name="Martijn J."/>
            <person name="Lind A.E."/>
            <person name="van Eijk R."/>
            <person name="Schleper C."/>
            <person name="Guy L."/>
            <person name="Ettema T.J."/>
        </authorList>
    </citation>
    <scope>NUCLEOTIDE SEQUENCE</scope>
</reference>
<accession>A0A0F9SMU1</accession>
<dbReference type="AlphaFoldDB" id="A0A0F9SMU1"/>
<gene>
    <name evidence="1" type="ORF">LCGC14_0832320</name>
</gene>
<protein>
    <submittedName>
        <fullName evidence="1">Uncharacterized protein</fullName>
    </submittedName>
</protein>
<organism evidence="1">
    <name type="scientific">marine sediment metagenome</name>
    <dbReference type="NCBI Taxonomy" id="412755"/>
    <lineage>
        <taxon>unclassified sequences</taxon>
        <taxon>metagenomes</taxon>
        <taxon>ecological metagenomes</taxon>
    </lineage>
</organism>
<proteinExistence type="predicted"/>
<sequence>MSDRLDYFFRQLLTEQELDSGFDKTEAAEQKLMTDQLLTGIFIGGEVAEHFPTPDLTVDIAGPLNAYDQLGRRIFFSPLQVLDMSVDELAVSTAVDTPGNEKILTIFVEFDRLLSDPRLDGNNLTVFFQRVESFKLNVVQSAEAAIGLAVPPAPRADQLILADVTIVNAQVAILDADIDASRRADVFKLTGAPNSITAGRVKQVLQDMLDILNGGIGGVDVIEGGDTVIDFSTLQSAIQDLAEQKHVGINYVFGLTDINPRLTDWVYSDALFGWRSTVIGAKADGWWKMQDKHKILEVDAFVSDGAPDSIVSARLNVLSMTTPVALISKDFQISNGSGLPQIMSFTFTPFTLGVNEILFIEFENTDAGVLARILRGGRVKARRIL</sequence>
<comment type="caution">
    <text evidence="1">The sequence shown here is derived from an EMBL/GenBank/DDBJ whole genome shotgun (WGS) entry which is preliminary data.</text>
</comment>
<evidence type="ECO:0000313" key="1">
    <source>
        <dbReference type="EMBL" id="KKN30618.1"/>
    </source>
</evidence>
<dbReference type="EMBL" id="LAZR01002393">
    <property type="protein sequence ID" value="KKN30618.1"/>
    <property type="molecule type" value="Genomic_DNA"/>
</dbReference>
<name>A0A0F9SMU1_9ZZZZ</name>